<organism evidence="11 12">
    <name type="scientific">Olsenella uli (strain ATCC 49627 / DSM 7084 / CCUG 31166 / CIP 109912 / JCM 12494 / LMG 11480 / NCIMB 702895 / VPI D76D-27C)</name>
    <name type="common">Lactobacillus uli</name>
    <dbReference type="NCBI Taxonomy" id="633147"/>
    <lineage>
        <taxon>Bacteria</taxon>
        <taxon>Bacillati</taxon>
        <taxon>Actinomycetota</taxon>
        <taxon>Coriobacteriia</taxon>
        <taxon>Coriobacteriales</taxon>
        <taxon>Atopobiaceae</taxon>
        <taxon>Olsenella</taxon>
    </lineage>
</organism>
<feature type="compositionally biased region" description="Low complexity" evidence="9">
    <location>
        <begin position="216"/>
        <end position="228"/>
    </location>
</feature>
<keyword evidence="8 10" id="KW-0472">Membrane</keyword>
<keyword evidence="5 10" id="KW-0812">Transmembrane</keyword>
<evidence type="ECO:0000256" key="2">
    <source>
        <dbReference type="ARBA" id="ARBA00022448"/>
    </source>
</evidence>
<dbReference type="RefSeq" id="WP_013251884.1">
    <property type="nucleotide sequence ID" value="NC_014363.1"/>
</dbReference>
<dbReference type="Proteomes" id="UP000000333">
    <property type="component" value="Chromosome"/>
</dbReference>
<feature type="transmembrane region" description="Helical" evidence="10">
    <location>
        <begin position="165"/>
        <end position="187"/>
    </location>
</feature>
<feature type="transmembrane region" description="Helical" evidence="10">
    <location>
        <begin position="85"/>
        <end position="104"/>
    </location>
</feature>
<evidence type="ECO:0000256" key="8">
    <source>
        <dbReference type="ARBA" id="ARBA00023136"/>
    </source>
</evidence>
<keyword evidence="2" id="KW-0813">Transport</keyword>
<keyword evidence="4" id="KW-0762">Sugar transport</keyword>
<dbReference type="eggNOG" id="ENOG502Z7JT">
    <property type="taxonomic scope" value="Bacteria"/>
</dbReference>
<feature type="transmembrane region" description="Helical" evidence="10">
    <location>
        <begin position="50"/>
        <end position="73"/>
    </location>
</feature>
<evidence type="ECO:0000256" key="10">
    <source>
        <dbReference type="SAM" id="Phobius"/>
    </source>
</evidence>
<feature type="transmembrane region" description="Helical" evidence="10">
    <location>
        <begin position="110"/>
        <end position="131"/>
    </location>
</feature>
<evidence type="ECO:0000256" key="3">
    <source>
        <dbReference type="ARBA" id="ARBA00022475"/>
    </source>
</evidence>
<evidence type="ECO:0000256" key="4">
    <source>
        <dbReference type="ARBA" id="ARBA00022597"/>
    </source>
</evidence>
<comment type="similarity">
    <text evidence="1">Belongs to the KdgT transporter family.</text>
</comment>
<dbReference type="HOGENOM" id="CLU_1049035_0_0_11"/>
<dbReference type="Pfam" id="PF03812">
    <property type="entry name" value="KdgT"/>
    <property type="match status" value="2"/>
</dbReference>
<evidence type="ECO:0000256" key="9">
    <source>
        <dbReference type="SAM" id="MobiDB-lite"/>
    </source>
</evidence>
<dbReference type="InterPro" id="IPR004684">
    <property type="entry name" value="2keto-3dGluconate_permease"/>
</dbReference>
<evidence type="ECO:0000313" key="11">
    <source>
        <dbReference type="EMBL" id="ADK68132.1"/>
    </source>
</evidence>
<feature type="region of interest" description="Disordered" evidence="9">
    <location>
        <begin position="196"/>
        <end position="232"/>
    </location>
</feature>
<keyword evidence="12" id="KW-1185">Reference proteome</keyword>
<gene>
    <name evidence="11" type="ordered locus">Olsu_1021</name>
</gene>
<name>E1QVH9_OLSUV</name>
<keyword evidence="7 10" id="KW-1133">Transmembrane helix</keyword>
<reference evidence="11 12" key="1">
    <citation type="journal article" date="2010" name="Stand. Genomic Sci.">
        <title>Complete genome sequence of Olsenella uli type strain (VPI D76D-27C).</title>
        <authorList>
            <person name="Goker M."/>
            <person name="Held B."/>
            <person name="Lucas S."/>
            <person name="Nolan M."/>
            <person name="Yasawong M."/>
            <person name="Glavina Del Rio T."/>
            <person name="Tice H."/>
            <person name="Cheng J.F."/>
            <person name="Bruce D."/>
            <person name="Detter J.C."/>
            <person name="Tapia R."/>
            <person name="Han C."/>
            <person name="Goodwin L."/>
            <person name="Pitluck S."/>
            <person name="Liolios K."/>
            <person name="Ivanova N."/>
            <person name="Mavromatis K."/>
            <person name="Mikhailova N."/>
            <person name="Pati A."/>
            <person name="Chen A."/>
            <person name="Palaniappan K."/>
            <person name="Land M."/>
            <person name="Hauser L."/>
            <person name="Chang Y.J."/>
            <person name="Jeffries C.D."/>
            <person name="Rohde M."/>
            <person name="Sikorski J."/>
            <person name="Pukall R."/>
            <person name="Woyke T."/>
            <person name="Bristow J."/>
            <person name="Eisen J.A."/>
            <person name="Markowitz V."/>
            <person name="Hugenholtz P."/>
            <person name="Kyrpides N.C."/>
            <person name="Klenk H.P."/>
            <person name="Lapidus A."/>
        </authorList>
    </citation>
    <scope>NUCLEOTIDE SEQUENCE [LARGE SCALE GENOMIC DNA]</scope>
    <source>
        <strain evidence="12">ATCC 49627 / DSM 7084 / CIP 109912 / JCM 12494 / NCIMB 702895 / VPI D76D-27C</strain>
    </source>
</reference>
<proteinExistence type="inferred from homology"/>
<dbReference type="STRING" id="633147.Olsu_1021"/>
<evidence type="ECO:0000256" key="7">
    <source>
        <dbReference type="ARBA" id="ARBA00022989"/>
    </source>
</evidence>
<feature type="transmembrane region" description="Helical" evidence="10">
    <location>
        <begin position="138"/>
        <end position="159"/>
    </location>
</feature>
<feature type="transmembrane region" description="Helical" evidence="10">
    <location>
        <begin position="21"/>
        <end position="44"/>
    </location>
</feature>
<dbReference type="KEGG" id="ols:Olsu_1021"/>
<evidence type="ECO:0000256" key="5">
    <source>
        <dbReference type="ARBA" id="ARBA00022692"/>
    </source>
</evidence>
<accession>E1QVH9</accession>
<evidence type="ECO:0000256" key="1">
    <source>
        <dbReference type="ARBA" id="ARBA00006430"/>
    </source>
</evidence>
<dbReference type="GeneID" id="78512442"/>
<dbReference type="EMBL" id="CP002106">
    <property type="protein sequence ID" value="ADK68132.1"/>
    <property type="molecule type" value="Genomic_DNA"/>
</dbReference>
<dbReference type="AlphaFoldDB" id="E1QVH9"/>
<evidence type="ECO:0000256" key="6">
    <source>
        <dbReference type="ARBA" id="ARBA00022847"/>
    </source>
</evidence>
<dbReference type="PATRIC" id="fig|633147.7.peg.524"/>
<keyword evidence="6" id="KW-0769">Symport</keyword>
<evidence type="ECO:0000313" key="12">
    <source>
        <dbReference type="Proteomes" id="UP000000333"/>
    </source>
</evidence>
<dbReference type="GO" id="GO:0015649">
    <property type="term" value="F:2-keto-3-deoxygluconate:proton symporter activity"/>
    <property type="evidence" value="ECO:0007669"/>
    <property type="project" value="InterPro"/>
</dbReference>
<sequence length="265" mass="27502">MPEATAVLQQRGGFFKKLGKIPGANILVPLLSACVINTFFPQAFALGDNLLGLSSMVILAACSGANNSLYAGLMGDYGTEVERGAVAITTLVVGPPVTMIALGAAGQAPLGWSLLGAVLPIIVGIILGNAFPSLKKTLSAALPGIIMIVFFAMGSTMTLGQIADVGLPGILLGVICSVGGAIINVCADRLTGVRASREQPSRAARAPTWQPPQPWRRSTPRSSAAPSSLPQVHKARLAPMAWDRVREFSRVRSLSSPQGPQARGK</sequence>
<dbReference type="GO" id="GO:0016020">
    <property type="term" value="C:membrane"/>
    <property type="evidence" value="ECO:0007669"/>
    <property type="project" value="InterPro"/>
</dbReference>
<keyword evidence="3" id="KW-1003">Cell membrane</keyword>
<protein>
    <submittedName>
        <fullName evidence="11">2-keto-3-deoxygluconate permease (TC 2.A.10.1.1)</fullName>
    </submittedName>
</protein>